<evidence type="ECO:0000313" key="3">
    <source>
        <dbReference type="Proteomes" id="UP000475249"/>
    </source>
</evidence>
<evidence type="ECO:0000313" key="2">
    <source>
        <dbReference type="EMBL" id="NAS14321.1"/>
    </source>
</evidence>
<feature type="compositionally biased region" description="Basic and acidic residues" evidence="1">
    <location>
        <begin position="327"/>
        <end position="344"/>
    </location>
</feature>
<reference evidence="2 3" key="1">
    <citation type="submission" date="2020-01" db="EMBL/GenBank/DDBJ databases">
        <title>Bacteria diversity of Porities sp.</title>
        <authorList>
            <person name="Wang G."/>
        </authorList>
    </citation>
    <scope>NUCLEOTIDE SEQUENCE [LARGE SCALE GENOMIC DNA]</scope>
    <source>
        <strain evidence="2 3">R33</strain>
    </source>
</reference>
<feature type="compositionally biased region" description="Polar residues" evidence="1">
    <location>
        <begin position="291"/>
        <end position="312"/>
    </location>
</feature>
<gene>
    <name evidence="2" type="ORF">GTQ38_20080</name>
</gene>
<feature type="region of interest" description="Disordered" evidence="1">
    <location>
        <begin position="264"/>
        <end position="344"/>
    </location>
</feature>
<dbReference type="RefSeq" id="WP_161437362.1">
    <property type="nucleotide sequence ID" value="NZ_WXYO01000009.1"/>
</dbReference>
<keyword evidence="3" id="KW-1185">Reference proteome</keyword>
<organism evidence="2 3">
    <name type="scientific">Poritiphilus flavus</name>
    <dbReference type="NCBI Taxonomy" id="2697053"/>
    <lineage>
        <taxon>Bacteria</taxon>
        <taxon>Pseudomonadati</taxon>
        <taxon>Bacteroidota</taxon>
        <taxon>Flavobacteriia</taxon>
        <taxon>Flavobacteriales</taxon>
        <taxon>Flavobacteriaceae</taxon>
        <taxon>Poritiphilus</taxon>
    </lineage>
</organism>
<dbReference type="Proteomes" id="UP000475249">
    <property type="component" value="Unassembled WGS sequence"/>
</dbReference>
<protein>
    <submittedName>
        <fullName evidence="2">Uncharacterized protein</fullName>
    </submittedName>
</protein>
<proteinExistence type="predicted"/>
<sequence>MKTKAHTLIIYFLTCIWGLTAQSQDSAENDLNISVVVPLQIEGLSIAQLSKIESKLLRMVSNYGIAGEGYTNKFILYPKYEIYDHKVVEGLQNVHVIDAELNLIIKEVKTAKVYSVYQQEITGDGYSKKEAINQSISRIKTKGDKIQNFLSNAKTKILNYYRANCDRLYQEGSTMVRQKRYNEAIALLYPVPKEVGGDCYDKIQRKLDEAYDGYLNQTCEKNLLRAKAEISKNNNENALEILASIETESNCHSSAQELRTKIENKATANSDGGATGPLSEKGVGTNREIDNNQNPAVSAAPENTRSANASQQRIKRRSGMRAVAQAEFRRTRHQGEVDRAMSEG</sequence>
<comment type="caution">
    <text evidence="2">The sequence shown here is derived from an EMBL/GenBank/DDBJ whole genome shotgun (WGS) entry which is preliminary data.</text>
</comment>
<name>A0A6L9EHW6_9FLAO</name>
<accession>A0A6L9EHW6</accession>
<evidence type="ECO:0000256" key="1">
    <source>
        <dbReference type="SAM" id="MobiDB-lite"/>
    </source>
</evidence>
<dbReference type="AlphaFoldDB" id="A0A6L9EHW6"/>
<dbReference type="EMBL" id="WXYO01000009">
    <property type="protein sequence ID" value="NAS14321.1"/>
    <property type="molecule type" value="Genomic_DNA"/>
</dbReference>